<dbReference type="GO" id="GO:0016791">
    <property type="term" value="F:phosphatase activity"/>
    <property type="evidence" value="ECO:0007669"/>
    <property type="project" value="TreeGrafter"/>
</dbReference>
<dbReference type="CDD" id="cd07067">
    <property type="entry name" value="HP_PGM_like"/>
    <property type="match status" value="1"/>
</dbReference>
<dbReference type="Pfam" id="PF00300">
    <property type="entry name" value="His_Phos_1"/>
    <property type="match status" value="1"/>
</dbReference>
<protein>
    <submittedName>
        <fullName evidence="1">Alpha-ribazole phosphatase family protein</fullName>
    </submittedName>
</protein>
<dbReference type="PANTHER" id="PTHR48100">
    <property type="entry name" value="BROAD-SPECIFICITY PHOSPHATASE YOR283W-RELATED"/>
    <property type="match status" value="1"/>
</dbReference>
<dbReference type="InterPro" id="IPR013078">
    <property type="entry name" value="His_Pase_superF_clade-1"/>
</dbReference>
<dbReference type="Gene3D" id="3.40.50.1240">
    <property type="entry name" value="Phosphoglycerate mutase-like"/>
    <property type="match status" value="1"/>
</dbReference>
<dbReference type="GO" id="GO:0005737">
    <property type="term" value="C:cytoplasm"/>
    <property type="evidence" value="ECO:0007669"/>
    <property type="project" value="TreeGrafter"/>
</dbReference>
<dbReference type="RefSeq" id="WP_193166637.1">
    <property type="nucleotide sequence ID" value="NZ_CP065217.1"/>
</dbReference>
<dbReference type="AlphaFoldDB" id="A0AAJ4LVG2"/>
<dbReference type="SMART" id="SM00855">
    <property type="entry name" value="PGAM"/>
    <property type="match status" value="1"/>
</dbReference>
<organism evidence="1 2">
    <name type="scientific">Vibrio navarrensis</name>
    <dbReference type="NCBI Taxonomy" id="29495"/>
    <lineage>
        <taxon>Bacteria</taxon>
        <taxon>Pseudomonadati</taxon>
        <taxon>Pseudomonadota</taxon>
        <taxon>Gammaproteobacteria</taxon>
        <taxon>Vibrionales</taxon>
        <taxon>Vibrionaceae</taxon>
        <taxon>Vibrio</taxon>
    </lineage>
</organism>
<proteinExistence type="predicted"/>
<dbReference type="PANTHER" id="PTHR48100:SF1">
    <property type="entry name" value="HISTIDINE PHOSPHATASE FAMILY PROTEIN-RELATED"/>
    <property type="match status" value="1"/>
</dbReference>
<evidence type="ECO:0000313" key="2">
    <source>
        <dbReference type="Proteomes" id="UP000594435"/>
    </source>
</evidence>
<gene>
    <name evidence="1" type="ORF">I3X05_06840</name>
</gene>
<name>A0AAJ4LVG2_9VIBR</name>
<dbReference type="Proteomes" id="UP000594435">
    <property type="component" value="Chromosome 1"/>
</dbReference>
<reference evidence="1 2" key="1">
    <citation type="submission" date="2020-11" db="EMBL/GenBank/DDBJ databases">
        <title>Complete and Circularized Genome Assembly of a human isolate of Vibrio navarrensis biotype pommerensis with MiSeq and MinION Sequence Data.</title>
        <authorList>
            <person name="Schwartz K."/>
            <person name="Borowiak M."/>
            <person name="Deneke C."/>
            <person name="Balau V."/>
            <person name="Metelmann C."/>
            <person name="Strauch E."/>
        </authorList>
    </citation>
    <scope>NUCLEOTIDE SEQUENCE [LARGE SCALE GENOMIC DNA]</scope>
    <source>
        <strain evidence="1 2">20-VB00237</strain>
    </source>
</reference>
<dbReference type="EMBL" id="CP065217">
    <property type="protein sequence ID" value="QPL54831.1"/>
    <property type="molecule type" value="Genomic_DNA"/>
</dbReference>
<sequence length="225" mass="25259">MSSKEIYLLRHGKTTAPPGLYGASDAKVDPKMQHAIARALCEQLTQEQIIPLTRIVTSPLSRCRVLAEQVGSLLGTPLVVDGGWREMAFGELDGRPFAQQDYPWPLLNAFSRDPAHTELPGGERLADFQHRVIHAWSQIVTSQADKVLIITHGGVIRLILAHLLGVDWRNPHWYQRLTIENASLTHISLFTDSDGASYPTVKSIALPLRLRDEQTKQIRNKDRFD</sequence>
<dbReference type="InterPro" id="IPR050275">
    <property type="entry name" value="PGM_Phosphatase"/>
</dbReference>
<dbReference type="SUPFAM" id="SSF53254">
    <property type="entry name" value="Phosphoglycerate mutase-like"/>
    <property type="match status" value="1"/>
</dbReference>
<evidence type="ECO:0000313" key="1">
    <source>
        <dbReference type="EMBL" id="QPL54831.1"/>
    </source>
</evidence>
<dbReference type="InterPro" id="IPR029033">
    <property type="entry name" value="His_PPase_superfam"/>
</dbReference>
<accession>A0AAJ4LVG2</accession>